<dbReference type="PROSITE" id="PS00062">
    <property type="entry name" value="ALDOKETO_REDUCTASE_2"/>
    <property type="match status" value="1"/>
</dbReference>
<gene>
    <name evidence="6" type="ORF">U9M48_044205</name>
</gene>
<dbReference type="PROSITE" id="PS00063">
    <property type="entry name" value="ALDOKETO_REDUCTASE_3"/>
    <property type="match status" value="2"/>
</dbReference>
<dbReference type="Pfam" id="PF00248">
    <property type="entry name" value="Aldo_ket_red"/>
    <property type="match status" value="1"/>
</dbReference>
<dbReference type="CDD" id="cd19125">
    <property type="entry name" value="AKR_AKR4C1-15"/>
    <property type="match status" value="1"/>
</dbReference>
<keyword evidence="4" id="KW-0560">Oxidoreductase</keyword>
<evidence type="ECO:0000256" key="3">
    <source>
        <dbReference type="ARBA" id="ARBA00022990"/>
    </source>
</evidence>
<sequence>MLSLFSLCPSPSSVWSLWRRGMAKSFILNTGAAIPSIGLGTWQISPGVVEDAIRAALQAGYRHIDCSPRYGNQKELKSANVEETIRWGIQMVHSVLPKSANEARIKENISILGWSIPEDLMAKLSEIKQAMGEASRPHQATTICARISGTNEPKPQPLLPCPAHTFVDSHFRSKLFISSTLLSFFLPILCLEMARSFLLNTGARIPSLGLGTWQIEHGAVTDAIYAAVKAGYRHIDSAVAYRNQKEVGLALKKLFEDGVVKRDDLFITSKLWPGNHAPEDVMEDIATSLKDLQLDYLDLYLIHGPIRIKKGTMFIPENLIPTDIPATWRAMEKLYYSGKARAIGVSNFSSKKLEDLLAVAHVPPAVNQVECHPVWQQDKLRKLCHSTGVHLSAYSPLGSPGSPGYSGPSILSNPIVISIAEELQKTPAQVALRWGLQMGQSVLPKSANETRIKENFDIFDWSIPDDLMAKFSLIKQACVRLLKIEFAIHPQSGYNTLDDLWDGEVDTGSKRTEPEDHSDFLRCFS</sequence>
<dbReference type="GO" id="GO:0016491">
    <property type="term" value="F:oxidoreductase activity"/>
    <property type="evidence" value="ECO:0007669"/>
    <property type="project" value="UniProtKB-KW"/>
</dbReference>
<organism evidence="6 7">
    <name type="scientific">Paspalum notatum var. saurae</name>
    <dbReference type="NCBI Taxonomy" id="547442"/>
    <lineage>
        <taxon>Eukaryota</taxon>
        <taxon>Viridiplantae</taxon>
        <taxon>Streptophyta</taxon>
        <taxon>Embryophyta</taxon>
        <taxon>Tracheophyta</taxon>
        <taxon>Spermatophyta</taxon>
        <taxon>Magnoliopsida</taxon>
        <taxon>Liliopsida</taxon>
        <taxon>Poales</taxon>
        <taxon>Poaceae</taxon>
        <taxon>PACMAD clade</taxon>
        <taxon>Panicoideae</taxon>
        <taxon>Andropogonodae</taxon>
        <taxon>Paspaleae</taxon>
        <taxon>Paspalinae</taxon>
        <taxon>Paspalum</taxon>
    </lineage>
</organism>
<dbReference type="SUPFAM" id="SSF51430">
    <property type="entry name" value="NAD(P)-linked oxidoreductase"/>
    <property type="match status" value="3"/>
</dbReference>
<proteinExistence type="inferred from homology"/>
<evidence type="ECO:0000256" key="1">
    <source>
        <dbReference type="ARBA" id="ARBA00007905"/>
    </source>
</evidence>
<evidence type="ECO:0000256" key="2">
    <source>
        <dbReference type="ARBA" id="ARBA00022857"/>
    </source>
</evidence>
<evidence type="ECO:0000256" key="4">
    <source>
        <dbReference type="ARBA" id="ARBA00023002"/>
    </source>
</evidence>
<dbReference type="InterPro" id="IPR044498">
    <property type="entry name" value="AKR4C"/>
</dbReference>
<dbReference type="InterPro" id="IPR023210">
    <property type="entry name" value="NADP_OxRdtase_dom"/>
</dbReference>
<comment type="similarity">
    <text evidence="1">Belongs to the aldo/keto reductase family.</text>
</comment>
<dbReference type="InterPro" id="IPR036812">
    <property type="entry name" value="NAD(P)_OxRdtase_dom_sf"/>
</dbReference>
<dbReference type="Proteomes" id="UP001341281">
    <property type="component" value="Chromosome 10"/>
</dbReference>
<feature type="domain" description="NADP-dependent oxidoreductase" evidence="5">
    <location>
        <begin position="208"/>
        <end position="470"/>
    </location>
</feature>
<dbReference type="FunFam" id="3.20.20.100:FF:000010">
    <property type="entry name" value="NADPH-dependent aldo-keto reductase, chloroplastic"/>
    <property type="match status" value="1"/>
</dbReference>
<dbReference type="AlphaFoldDB" id="A0AAQ3UWB1"/>
<dbReference type="PROSITE" id="PS00798">
    <property type="entry name" value="ALDOKETO_REDUCTASE_1"/>
    <property type="match status" value="1"/>
</dbReference>
<dbReference type="PANTHER" id="PTHR11732">
    <property type="entry name" value="ALDO/KETO REDUCTASE"/>
    <property type="match status" value="1"/>
</dbReference>
<keyword evidence="3" id="KW-0007">Acetylation</keyword>
<evidence type="ECO:0000313" key="7">
    <source>
        <dbReference type="Proteomes" id="UP001341281"/>
    </source>
</evidence>
<protein>
    <recommendedName>
        <fullName evidence="5">NADP-dependent oxidoreductase domain-containing protein</fullName>
    </recommendedName>
</protein>
<name>A0AAQ3UWB1_PASNO</name>
<keyword evidence="7" id="KW-1185">Reference proteome</keyword>
<evidence type="ECO:0000259" key="5">
    <source>
        <dbReference type="Pfam" id="PF00248"/>
    </source>
</evidence>
<dbReference type="InterPro" id="IPR018170">
    <property type="entry name" value="Aldo/ket_reductase_CS"/>
</dbReference>
<dbReference type="Gene3D" id="3.20.20.100">
    <property type="entry name" value="NADP-dependent oxidoreductase domain"/>
    <property type="match status" value="3"/>
</dbReference>
<accession>A0AAQ3UWB1</accession>
<reference evidence="6 7" key="1">
    <citation type="submission" date="2024-02" db="EMBL/GenBank/DDBJ databases">
        <title>High-quality chromosome-scale genome assembly of Pensacola bahiagrass (Paspalum notatum Flugge var. saurae).</title>
        <authorList>
            <person name="Vega J.M."/>
            <person name="Podio M."/>
            <person name="Orjuela J."/>
            <person name="Siena L.A."/>
            <person name="Pessino S.C."/>
            <person name="Combes M.C."/>
            <person name="Mariac C."/>
            <person name="Albertini E."/>
            <person name="Pupilli F."/>
            <person name="Ortiz J.P.A."/>
            <person name="Leblanc O."/>
        </authorList>
    </citation>
    <scope>NUCLEOTIDE SEQUENCE [LARGE SCALE GENOMIC DNA]</scope>
    <source>
        <strain evidence="6">R1</strain>
        <tissue evidence="6">Leaf</tissue>
    </source>
</reference>
<dbReference type="PRINTS" id="PR00069">
    <property type="entry name" value="ALDKETRDTASE"/>
</dbReference>
<dbReference type="EMBL" id="CP144754">
    <property type="protein sequence ID" value="WVZ98824.1"/>
    <property type="molecule type" value="Genomic_DNA"/>
</dbReference>
<keyword evidence="2" id="KW-0521">NADP</keyword>
<evidence type="ECO:0000313" key="6">
    <source>
        <dbReference type="EMBL" id="WVZ98824.1"/>
    </source>
</evidence>
<dbReference type="InterPro" id="IPR020471">
    <property type="entry name" value="AKR"/>
</dbReference>